<dbReference type="EC" id="4.6.1.1" evidence="3"/>
<feature type="transmembrane region" description="Helical" evidence="1">
    <location>
        <begin position="157"/>
        <end position="177"/>
    </location>
</feature>
<feature type="transmembrane region" description="Helical" evidence="1">
    <location>
        <begin position="102"/>
        <end position="123"/>
    </location>
</feature>
<evidence type="ECO:0000256" key="1">
    <source>
        <dbReference type="SAM" id="Phobius"/>
    </source>
</evidence>
<protein>
    <submittedName>
        <fullName evidence="3">Adenylate cyclase 1</fullName>
        <ecNumber evidence="3">4.6.1.1</ecNumber>
    </submittedName>
</protein>
<organism evidence="3 4">
    <name type="scientific">Roseibium alexandrii</name>
    <dbReference type="NCBI Taxonomy" id="388408"/>
    <lineage>
        <taxon>Bacteria</taxon>
        <taxon>Pseudomonadati</taxon>
        <taxon>Pseudomonadota</taxon>
        <taxon>Alphaproteobacteria</taxon>
        <taxon>Hyphomicrobiales</taxon>
        <taxon>Stappiaceae</taxon>
        <taxon>Roseibium</taxon>
    </lineage>
</organism>
<dbReference type="Gene3D" id="3.30.70.1230">
    <property type="entry name" value="Nucleotide cyclase"/>
    <property type="match status" value="1"/>
</dbReference>
<keyword evidence="1" id="KW-1133">Transmembrane helix</keyword>
<dbReference type="GO" id="GO:0004016">
    <property type="term" value="F:adenylate cyclase activity"/>
    <property type="evidence" value="ECO:0007669"/>
    <property type="project" value="UniProtKB-EC"/>
</dbReference>
<dbReference type="Proteomes" id="UP000053235">
    <property type="component" value="Unassembled WGS sequence"/>
</dbReference>
<sequence>MSALKLTNPFRIFARLRELRDEERKQAQSNLFLSQALEKEKMEGHRLAVIARTVALGLVVLLIPFLNPTLSALYYQAWVLVFIALGWLQLRLASVGYSRAELLLIFLDLFLLTALFTTANPFVSEDMPTAITYRFDNFIYFFIILAVGTLAYSWRTVWAIGTWVAILWMLGMIRVSLFGHEVPELSTLAAQAFSANPIVLGELDPNSVQPGVRIQEIVVFFMVAAILALKGWRSNQLLMRQADIAAERANLSRYFPSSLVDVLASSDRDIGAVRTQDVAVLFTDIVGFTEFAERHKPEQVMTLLRRYHAMVERVIFQNGGTLDKYLGDGVMATFGTPETKPSDAANALKAATQLLEENEAFNKGQADLGLDPIQISVGVHFGPVILGDIGPSRRLEFAVVGDTVNVASRLEAATRDLGCRCVVSEDLMRKAGYSDEALQPGLAYFSEQQAIKLRGRKTSINVCTI</sequence>
<reference evidence="4" key="1">
    <citation type="submission" date="2015-07" db="EMBL/GenBank/DDBJ databases">
        <authorList>
            <person name="Rodrigo-Torres Lidia"/>
            <person name="Arahal R.David."/>
        </authorList>
    </citation>
    <scope>NUCLEOTIDE SEQUENCE [LARGE SCALE GENOMIC DNA]</scope>
    <source>
        <strain evidence="4">CECT 5112</strain>
    </source>
</reference>
<dbReference type="SUPFAM" id="SSF55073">
    <property type="entry name" value="Nucleotide cyclase"/>
    <property type="match status" value="1"/>
</dbReference>
<keyword evidence="4" id="KW-1185">Reference proteome</keyword>
<dbReference type="InterPro" id="IPR029787">
    <property type="entry name" value="Nucleotide_cyclase"/>
</dbReference>
<accession>A0A0M6ZVL3</accession>
<keyword evidence="1" id="KW-0472">Membrane</keyword>
<keyword evidence="3" id="KW-0456">Lyase</keyword>
<evidence type="ECO:0000313" key="3">
    <source>
        <dbReference type="EMBL" id="CTQ66252.1"/>
    </source>
</evidence>
<dbReference type="Pfam" id="PF00211">
    <property type="entry name" value="Guanylate_cyc"/>
    <property type="match status" value="1"/>
</dbReference>
<dbReference type="RefSeq" id="WP_055670809.1">
    <property type="nucleotide sequence ID" value="NZ_CXWD01000003.1"/>
</dbReference>
<dbReference type="PANTHER" id="PTHR43081:SF1">
    <property type="entry name" value="ADENYLATE CYCLASE, TERMINAL-DIFFERENTIATION SPECIFIC"/>
    <property type="match status" value="1"/>
</dbReference>
<dbReference type="PROSITE" id="PS50125">
    <property type="entry name" value="GUANYLATE_CYCLASE_2"/>
    <property type="match status" value="1"/>
</dbReference>
<dbReference type="AlphaFoldDB" id="A0A0M6ZVL3"/>
<dbReference type="CDD" id="cd07302">
    <property type="entry name" value="CHD"/>
    <property type="match status" value="1"/>
</dbReference>
<dbReference type="InterPro" id="IPR001054">
    <property type="entry name" value="A/G_cyclase"/>
</dbReference>
<dbReference type="InterPro" id="IPR050697">
    <property type="entry name" value="Adenylyl/Guanylyl_Cyclase_3/4"/>
</dbReference>
<feature type="domain" description="Guanylate cyclase" evidence="2">
    <location>
        <begin position="279"/>
        <end position="411"/>
    </location>
</feature>
<evidence type="ECO:0000259" key="2">
    <source>
        <dbReference type="PROSITE" id="PS50125"/>
    </source>
</evidence>
<dbReference type="GO" id="GO:0035556">
    <property type="term" value="P:intracellular signal transduction"/>
    <property type="evidence" value="ECO:0007669"/>
    <property type="project" value="InterPro"/>
</dbReference>
<dbReference type="EMBL" id="CXWD01000003">
    <property type="protein sequence ID" value="CTQ66252.1"/>
    <property type="molecule type" value="Genomic_DNA"/>
</dbReference>
<proteinExistence type="predicted"/>
<evidence type="ECO:0000313" key="4">
    <source>
        <dbReference type="Proteomes" id="UP000053235"/>
    </source>
</evidence>
<name>A0A0M6ZVL3_9HYPH</name>
<feature type="transmembrane region" description="Helical" evidence="1">
    <location>
        <begin position="47"/>
        <end position="66"/>
    </location>
</feature>
<dbReference type="PANTHER" id="PTHR43081">
    <property type="entry name" value="ADENYLATE CYCLASE, TERMINAL-DIFFERENTIATION SPECIFIC-RELATED"/>
    <property type="match status" value="1"/>
</dbReference>
<dbReference type="OrthoDB" id="341967at2"/>
<gene>
    <name evidence="3" type="primary">cyaA_5</name>
    <name evidence="3" type="ORF">LAX5112_00925</name>
</gene>
<dbReference type="STRING" id="388408.LAX5112_00925"/>
<dbReference type="SMART" id="SM00044">
    <property type="entry name" value="CYCc"/>
    <property type="match status" value="1"/>
</dbReference>
<feature type="transmembrane region" description="Helical" evidence="1">
    <location>
        <begin position="72"/>
        <end position="90"/>
    </location>
</feature>
<feature type="transmembrane region" description="Helical" evidence="1">
    <location>
        <begin position="135"/>
        <end position="152"/>
    </location>
</feature>
<keyword evidence="1" id="KW-0812">Transmembrane</keyword>
<dbReference type="GO" id="GO:0006171">
    <property type="term" value="P:cAMP biosynthetic process"/>
    <property type="evidence" value="ECO:0007669"/>
    <property type="project" value="TreeGrafter"/>
</dbReference>